<feature type="compositionally biased region" description="Low complexity" evidence="1">
    <location>
        <begin position="38"/>
        <end position="80"/>
    </location>
</feature>
<evidence type="ECO:0000313" key="4">
    <source>
        <dbReference type="Proteomes" id="UP000070675"/>
    </source>
</evidence>
<organism evidence="3 4">
    <name type="scientific">Atopobium deltae</name>
    <dbReference type="NCBI Taxonomy" id="1393034"/>
    <lineage>
        <taxon>Bacteria</taxon>
        <taxon>Bacillati</taxon>
        <taxon>Actinomycetota</taxon>
        <taxon>Coriobacteriia</taxon>
        <taxon>Coriobacteriales</taxon>
        <taxon>Atopobiaceae</taxon>
        <taxon>Atopobium</taxon>
    </lineage>
</organism>
<accession>A0A133XV59</accession>
<feature type="transmembrane region" description="Helical" evidence="2">
    <location>
        <begin position="6"/>
        <end position="27"/>
    </location>
</feature>
<reference evidence="4" key="1">
    <citation type="submission" date="2016-01" db="EMBL/GenBank/DDBJ databases">
        <authorList>
            <person name="Mitreva M."/>
            <person name="Pepin K.H."/>
            <person name="Mihindukulasuriya K.A."/>
            <person name="Fulton R."/>
            <person name="Fronick C."/>
            <person name="O'Laughlin M."/>
            <person name="Miner T."/>
            <person name="Herter B."/>
            <person name="Rosa B.A."/>
            <person name="Cordes M."/>
            <person name="Tomlinson C."/>
            <person name="Wollam A."/>
            <person name="Palsikar V.B."/>
            <person name="Mardis E.R."/>
            <person name="Wilson R.K."/>
        </authorList>
    </citation>
    <scope>NUCLEOTIDE SEQUENCE [LARGE SCALE GENOMIC DNA]</scope>
    <source>
        <strain evidence="4">DNF00019</strain>
    </source>
</reference>
<sequence>MKRRVVRWIIPGMMVFAIAGIIAYVMLPKYLNTPEMPPASSSQQTQQQKPNTQTDDSAAADKNQSNSQSSSSASSQQSSSRPDFDGAKQRETGEGLVYLRTPGGDYYPGQKKVPSFGLTPHEPQTMVELATEAVNDKHKTFVFVDGKKLTTIQSISNSETLTLTDSALRTAAEHKIEVVQFSDDNHASGKVIFYRLCKYRIE</sequence>
<keyword evidence="4" id="KW-1185">Reference proteome</keyword>
<proteinExistence type="predicted"/>
<keyword evidence="2" id="KW-0812">Transmembrane</keyword>
<dbReference type="PATRIC" id="fig|1393034.3.peg.706"/>
<protein>
    <submittedName>
        <fullName evidence="3">Uncharacterized protein</fullName>
    </submittedName>
</protein>
<evidence type="ECO:0000256" key="2">
    <source>
        <dbReference type="SAM" id="Phobius"/>
    </source>
</evidence>
<name>A0A133XV59_9ACTN</name>
<feature type="region of interest" description="Disordered" evidence="1">
    <location>
        <begin position="36"/>
        <end position="93"/>
    </location>
</feature>
<evidence type="ECO:0000313" key="3">
    <source>
        <dbReference type="EMBL" id="KXB34836.1"/>
    </source>
</evidence>
<gene>
    <name evidence="3" type="ORF">HMPREF3192_00731</name>
</gene>
<feature type="compositionally biased region" description="Basic and acidic residues" evidence="1">
    <location>
        <begin position="82"/>
        <end position="93"/>
    </location>
</feature>
<dbReference type="EMBL" id="LSCR01000011">
    <property type="protein sequence ID" value="KXB34836.1"/>
    <property type="molecule type" value="Genomic_DNA"/>
</dbReference>
<dbReference type="Proteomes" id="UP000070675">
    <property type="component" value="Unassembled WGS sequence"/>
</dbReference>
<dbReference type="AlphaFoldDB" id="A0A133XV59"/>
<keyword evidence="2" id="KW-1133">Transmembrane helix</keyword>
<evidence type="ECO:0000256" key="1">
    <source>
        <dbReference type="SAM" id="MobiDB-lite"/>
    </source>
</evidence>
<comment type="caution">
    <text evidence="3">The sequence shown here is derived from an EMBL/GenBank/DDBJ whole genome shotgun (WGS) entry which is preliminary data.</text>
</comment>
<keyword evidence="2" id="KW-0472">Membrane</keyword>